<dbReference type="AlphaFoldDB" id="A0A1I7UYT7"/>
<dbReference type="WBParaSite" id="Csp11.Scaffold630.g20702.t1">
    <property type="protein sequence ID" value="Csp11.Scaffold630.g20702.t1"/>
    <property type="gene ID" value="Csp11.Scaffold630.g20702"/>
</dbReference>
<evidence type="ECO:0000256" key="1">
    <source>
        <dbReference type="ARBA" id="ARBA00004173"/>
    </source>
</evidence>
<keyword evidence="3" id="KW-0689">Ribosomal protein</keyword>
<evidence type="ECO:0000256" key="4">
    <source>
        <dbReference type="ARBA" id="ARBA00023128"/>
    </source>
</evidence>
<evidence type="ECO:0000256" key="3">
    <source>
        <dbReference type="ARBA" id="ARBA00022980"/>
    </source>
</evidence>
<comment type="subcellular location">
    <subcellularLocation>
        <location evidence="1">Mitochondrion</location>
    </subcellularLocation>
</comment>
<reference evidence="9" key="1">
    <citation type="submission" date="2016-11" db="UniProtKB">
        <authorList>
            <consortium name="WormBaseParasite"/>
        </authorList>
    </citation>
    <scope>IDENTIFICATION</scope>
</reference>
<comment type="similarity">
    <text evidence="2">Belongs to the mitochondrion-specific ribosomal protein mL50 family.</text>
</comment>
<accession>A0A1I7UYT7</accession>
<organism evidence="8 9">
    <name type="scientific">Caenorhabditis tropicalis</name>
    <dbReference type="NCBI Taxonomy" id="1561998"/>
    <lineage>
        <taxon>Eukaryota</taxon>
        <taxon>Metazoa</taxon>
        <taxon>Ecdysozoa</taxon>
        <taxon>Nematoda</taxon>
        <taxon>Chromadorea</taxon>
        <taxon>Rhabditida</taxon>
        <taxon>Rhabditina</taxon>
        <taxon>Rhabditomorpha</taxon>
        <taxon>Rhabditoidea</taxon>
        <taxon>Rhabditidae</taxon>
        <taxon>Peloderinae</taxon>
        <taxon>Caenorhabditis</taxon>
    </lineage>
</organism>
<name>A0A1I7UYT7_9PELO</name>
<keyword evidence="5" id="KW-0687">Ribonucleoprotein</keyword>
<dbReference type="GO" id="GO:0005762">
    <property type="term" value="C:mitochondrial large ribosomal subunit"/>
    <property type="evidence" value="ECO:0007669"/>
    <property type="project" value="TreeGrafter"/>
</dbReference>
<evidence type="ECO:0000256" key="2">
    <source>
        <dbReference type="ARBA" id="ARBA00008860"/>
    </source>
</evidence>
<proteinExistence type="inferred from homology"/>
<evidence type="ECO:0000313" key="9">
    <source>
        <dbReference type="WBParaSite" id="Csp11.Scaffold630.g20702.t1"/>
    </source>
</evidence>
<protein>
    <recommendedName>
        <fullName evidence="6">Large ribosomal subunit protein mL50</fullName>
    </recommendedName>
    <alternativeName>
        <fullName evidence="7">39S ribosomal protein L50, mitochondrial</fullName>
    </alternativeName>
</protein>
<dbReference type="Pfam" id="PF10501">
    <property type="entry name" value="Ribosomal_L50"/>
    <property type="match status" value="1"/>
</dbReference>
<evidence type="ECO:0000313" key="8">
    <source>
        <dbReference type="Proteomes" id="UP000095282"/>
    </source>
</evidence>
<sequence length="285" mass="32829">MYRTVPKLVRSQGNLLKGILGKGGEKEVAAKQLTAEEQESLRKTLPSIRAREATQVSVASESVTDLDEDLFENRIDTDAIRARGFLKYTQNYTPSSNVKSLVLEVASECLRKAQVQTENVEQFKFADGDNSLKFELLSQLGQSIKHWPTNGKLLHLETVADVINFYQEPVKNVTKYTEIARDETNPKNVSIMEQAVRFHPEDTHMYHGGVTAFPGSGGEVISLRQKRLLRQFQPKKEWFDYEDLTYDYTRPDKNMPWDPEVAKQMDKYTDKRYNLKTKQFTRIQQ</sequence>
<evidence type="ECO:0000256" key="6">
    <source>
        <dbReference type="ARBA" id="ARBA00035183"/>
    </source>
</evidence>
<dbReference type="Proteomes" id="UP000095282">
    <property type="component" value="Unplaced"/>
</dbReference>
<dbReference type="eggNOG" id="ENOG502S4J8">
    <property type="taxonomic scope" value="Eukaryota"/>
</dbReference>
<keyword evidence="8" id="KW-1185">Reference proteome</keyword>
<evidence type="ECO:0000256" key="7">
    <source>
        <dbReference type="ARBA" id="ARBA00035398"/>
    </source>
</evidence>
<keyword evidence="4" id="KW-0496">Mitochondrion</keyword>
<dbReference type="STRING" id="1561998.A0A1I7UYT7"/>
<evidence type="ECO:0000256" key="5">
    <source>
        <dbReference type="ARBA" id="ARBA00023274"/>
    </source>
</evidence>
<dbReference type="InterPro" id="IPR018305">
    <property type="entry name" value="Ribosomal_m50"/>
</dbReference>
<dbReference type="PANTHER" id="PTHR31542">
    <property type="entry name" value="39A RIBOSOMAL PROTEIN L50, MITOCHONDRIAL"/>
    <property type="match status" value="1"/>
</dbReference>
<dbReference type="PANTHER" id="PTHR31542:SF1">
    <property type="entry name" value="LARGE RIBOSOMAL SUBUNIT PROTEIN ML50"/>
    <property type="match status" value="1"/>
</dbReference>